<reference evidence="1" key="1">
    <citation type="submission" date="2017-06" db="EMBL/GenBank/DDBJ databases">
        <title>Novel phages from South African skin metaviromes.</title>
        <authorList>
            <person name="van Zyl L.J."/>
            <person name="Abrahams Y."/>
            <person name="Stander E.A."/>
            <person name="Kirby B.M."/>
            <person name="Clavaud C."/>
            <person name="Farcet C."/>
            <person name="Breton L."/>
            <person name="Trindade M.I."/>
        </authorList>
    </citation>
    <scope>NUCLEOTIDE SEQUENCE</scope>
</reference>
<gene>
    <name evidence="1" type="ORF">7S3_42</name>
</gene>
<dbReference type="EMBL" id="MF417887">
    <property type="protein sequence ID" value="ASN69220.1"/>
    <property type="molecule type" value="Genomic_DNA"/>
</dbReference>
<name>A0A2H4J2A6_9CAUD</name>
<organism evidence="1">
    <name type="scientific">uncultured Caudovirales phage</name>
    <dbReference type="NCBI Taxonomy" id="2100421"/>
    <lineage>
        <taxon>Viruses</taxon>
        <taxon>Duplodnaviria</taxon>
        <taxon>Heunggongvirae</taxon>
        <taxon>Uroviricota</taxon>
        <taxon>Caudoviricetes</taxon>
        <taxon>Peduoviridae</taxon>
        <taxon>Maltschvirus</taxon>
        <taxon>Maltschvirus maltsch</taxon>
    </lineage>
</organism>
<sequence length="90" mass="9921">MSGPKASKSQSVGGGGRKRFEVLASREATLSDDLQTVVQRRLTGITLVDRRFVEDPSRWLMSREEMRLLRDALDTALVATAGDLEEGVDD</sequence>
<proteinExistence type="predicted"/>
<accession>A0A2H4J2A6</accession>
<protein>
    <submittedName>
        <fullName evidence="1">Uncharacterized protein</fullName>
    </submittedName>
</protein>
<evidence type="ECO:0000313" key="1">
    <source>
        <dbReference type="EMBL" id="ASN69220.1"/>
    </source>
</evidence>